<dbReference type="InterPro" id="IPR002293">
    <property type="entry name" value="AA/rel_permease1"/>
</dbReference>
<evidence type="ECO:0000256" key="1">
    <source>
        <dbReference type="ARBA" id="ARBA00004141"/>
    </source>
</evidence>
<feature type="region of interest" description="Disordered" evidence="6">
    <location>
        <begin position="506"/>
        <end position="576"/>
    </location>
</feature>
<dbReference type="STRING" id="3055.A0A2K3DL34"/>
<feature type="compositionally biased region" description="Gly residues" evidence="6">
    <location>
        <begin position="563"/>
        <end position="572"/>
    </location>
</feature>
<feature type="transmembrane region" description="Helical" evidence="7">
    <location>
        <begin position="409"/>
        <end position="433"/>
    </location>
</feature>
<feature type="region of interest" description="Disordered" evidence="6">
    <location>
        <begin position="710"/>
        <end position="747"/>
    </location>
</feature>
<dbReference type="PANTHER" id="PTHR45649:SF26">
    <property type="entry name" value="OS04G0435100 PROTEIN"/>
    <property type="match status" value="1"/>
</dbReference>
<feature type="transmembrane region" description="Helical" evidence="7">
    <location>
        <begin position="168"/>
        <end position="186"/>
    </location>
</feature>
<dbReference type="InParanoid" id="A0A2K3DL34"/>
<evidence type="ECO:0000313" key="9">
    <source>
        <dbReference type="Proteomes" id="UP000006906"/>
    </source>
</evidence>
<evidence type="ECO:0000256" key="7">
    <source>
        <dbReference type="SAM" id="Phobius"/>
    </source>
</evidence>
<dbReference type="GO" id="GO:0015185">
    <property type="term" value="F:gamma-aminobutyric acid transmembrane transporter activity"/>
    <property type="evidence" value="ECO:0000318"/>
    <property type="project" value="GO_Central"/>
</dbReference>
<feature type="transmembrane region" description="Helical" evidence="7">
    <location>
        <begin position="12"/>
        <end position="34"/>
    </location>
</feature>
<dbReference type="GO" id="GO:0015812">
    <property type="term" value="P:gamma-aminobutyric acid transport"/>
    <property type="evidence" value="ECO:0000318"/>
    <property type="project" value="GO_Central"/>
</dbReference>
<accession>A0A2K3DL34</accession>
<dbReference type="GeneID" id="5718154"/>
<dbReference type="GO" id="GO:0016020">
    <property type="term" value="C:membrane"/>
    <property type="evidence" value="ECO:0007669"/>
    <property type="project" value="UniProtKB-SubCell"/>
</dbReference>
<dbReference type="KEGG" id="cre:CHLRE_07g348040v5"/>
<feature type="compositionally biased region" description="Low complexity" evidence="6">
    <location>
        <begin position="520"/>
        <end position="535"/>
    </location>
</feature>
<comment type="subcellular location">
    <subcellularLocation>
        <location evidence="1">Membrane</location>
        <topology evidence="1">Multi-pass membrane protein</topology>
    </subcellularLocation>
</comment>
<dbReference type="OrthoDB" id="3257095at2759"/>
<feature type="transmembrane region" description="Helical" evidence="7">
    <location>
        <begin position="439"/>
        <end position="457"/>
    </location>
</feature>
<proteinExistence type="predicted"/>
<dbReference type="RefSeq" id="XP_042923072.1">
    <property type="nucleotide sequence ID" value="XM_043064504.1"/>
</dbReference>
<dbReference type="PANTHER" id="PTHR45649">
    <property type="entry name" value="AMINO-ACID PERMEASE BAT1"/>
    <property type="match status" value="1"/>
</dbReference>
<feature type="transmembrane region" description="Helical" evidence="7">
    <location>
        <begin position="46"/>
        <end position="66"/>
    </location>
</feature>
<dbReference type="Gramene" id="PNW81245">
    <property type="protein sequence ID" value="PNW81245"/>
    <property type="gene ID" value="CHLRE_07g348040v5"/>
</dbReference>
<feature type="compositionally biased region" description="Gly residues" evidence="6">
    <location>
        <begin position="536"/>
        <end position="555"/>
    </location>
</feature>
<feature type="compositionally biased region" description="Gly residues" evidence="6">
    <location>
        <begin position="734"/>
        <end position="747"/>
    </location>
</feature>
<sequence>MGYAQTLSRTFTLFNNAGVAFTILSPLTALTGTYGSWGLLYGGPVLMAWGMVAVSAFSLCVCVCLAEMSSAYPTSGAIYYWSWVLAPGRCKAVLCWVSGWVLVLGQAAFIAANAAILVDLLGVFGVMGAGVALSALHSLLIFWAVLAACAAANSAPNAALAYLTSLGALWNVVALAALVAALPALARQRNSAQYLFTRWQDMTEFLGFDASPHMAEETHHADINAPRGMVLATAATAVGGFVYVLVLNSVALDARELLATDNESRGQHAVAQLFWNVHKAAYGDGRGGLALLSIPTLAALMCTYESIGANARMLFAFSRDGAVPFNKYIGRVEERTKAPVVAVWVMAGLAAVLGTPMFFSPPYVATVETMAVVNTYIAYGIPIACKLLSSRAAFLPGPYSMRPWLSRCLNALALLWIAFIAVVFSLPTLYPITPGNMNYNAAGTVLVLLLSLGGYYCPVVGGRHWFTGPRPSLGQFREDVAAEQQKAAAMAKHLMLQQELLLNAASKSAKHPQQRGQTEPAPAGAGDGAAVSRKSGSGGAAAGAGGASSAGGTGPGAARPGASAGGGPGGVPGVSRKEMYHVSGHNQRQPLLRSLIAEGLDEGLTEEEPEAEPAGAAAAGASGAGAAGAVAAQGGAAAVGAGPGAVAEATEGGGAAGSWDVAQAESARCGQVATAAAVAEELEPLGRGGVANGHVLEAASLLLPVRREGRCSSSSGAGLAGGAGGGTGRRRGGRAAGGGSSGEGVGR</sequence>
<organism evidence="8 9">
    <name type="scientific">Chlamydomonas reinhardtii</name>
    <name type="common">Chlamydomonas smithii</name>
    <dbReference type="NCBI Taxonomy" id="3055"/>
    <lineage>
        <taxon>Eukaryota</taxon>
        <taxon>Viridiplantae</taxon>
        <taxon>Chlorophyta</taxon>
        <taxon>core chlorophytes</taxon>
        <taxon>Chlorophyceae</taxon>
        <taxon>CS clade</taxon>
        <taxon>Chlamydomonadales</taxon>
        <taxon>Chlamydomonadaceae</taxon>
        <taxon>Chlamydomonas</taxon>
    </lineage>
</organism>
<dbReference type="PROSITE" id="PS00218">
    <property type="entry name" value="AMINO_ACID_PERMEASE_1"/>
    <property type="match status" value="1"/>
</dbReference>
<evidence type="ECO:0000256" key="2">
    <source>
        <dbReference type="ARBA" id="ARBA00022448"/>
    </source>
</evidence>
<evidence type="ECO:0000256" key="3">
    <source>
        <dbReference type="ARBA" id="ARBA00022692"/>
    </source>
</evidence>
<keyword evidence="4 7" id="KW-1133">Transmembrane helix</keyword>
<dbReference type="ExpressionAtlas" id="A0A2K3DL34">
    <property type="expression patterns" value="baseline and differential"/>
</dbReference>
<dbReference type="EMBL" id="CM008968">
    <property type="protein sequence ID" value="PNW81245.1"/>
    <property type="molecule type" value="Genomic_DNA"/>
</dbReference>
<dbReference type="Proteomes" id="UP000006906">
    <property type="component" value="Chromosome 7"/>
</dbReference>
<dbReference type="AlphaFoldDB" id="A0A2K3DL34"/>
<keyword evidence="5 7" id="KW-0472">Membrane</keyword>
<dbReference type="InterPro" id="IPR004840">
    <property type="entry name" value="Amino_acid_permease_CS"/>
</dbReference>
<protein>
    <submittedName>
        <fullName evidence="8">Uncharacterized protein</fullName>
    </submittedName>
</protein>
<evidence type="ECO:0000313" key="8">
    <source>
        <dbReference type="EMBL" id="PNW81245.1"/>
    </source>
</evidence>
<feature type="compositionally biased region" description="Gly residues" evidence="6">
    <location>
        <begin position="718"/>
        <end position="727"/>
    </location>
</feature>
<keyword evidence="2" id="KW-0813">Transport</keyword>
<feature type="transmembrane region" description="Helical" evidence="7">
    <location>
        <begin position="340"/>
        <end position="359"/>
    </location>
</feature>
<evidence type="ECO:0000256" key="6">
    <source>
        <dbReference type="SAM" id="MobiDB-lite"/>
    </source>
</evidence>
<evidence type="ECO:0000256" key="5">
    <source>
        <dbReference type="ARBA" id="ARBA00023136"/>
    </source>
</evidence>
<dbReference type="Pfam" id="PF13520">
    <property type="entry name" value="AA_permease_2"/>
    <property type="match status" value="1"/>
</dbReference>
<evidence type="ECO:0000256" key="4">
    <source>
        <dbReference type="ARBA" id="ARBA00022989"/>
    </source>
</evidence>
<feature type="transmembrane region" description="Helical" evidence="7">
    <location>
        <begin position="371"/>
        <end position="388"/>
    </location>
</feature>
<keyword evidence="9" id="KW-1185">Reference proteome</keyword>
<name>A0A2K3DL34_CHLRE</name>
<keyword evidence="3 7" id="KW-0812">Transmembrane</keyword>
<gene>
    <name evidence="8" type="ORF">CHLRE_07g348040v5</name>
</gene>
<dbReference type="Gene3D" id="1.20.1740.10">
    <property type="entry name" value="Amino acid/polyamine transporter I"/>
    <property type="match status" value="1"/>
</dbReference>
<reference evidence="8 9" key="1">
    <citation type="journal article" date="2007" name="Science">
        <title>The Chlamydomonas genome reveals the evolution of key animal and plant functions.</title>
        <authorList>
            <person name="Merchant S.S."/>
            <person name="Prochnik S.E."/>
            <person name="Vallon O."/>
            <person name="Harris E.H."/>
            <person name="Karpowicz S.J."/>
            <person name="Witman G.B."/>
            <person name="Terry A."/>
            <person name="Salamov A."/>
            <person name="Fritz-Laylin L.K."/>
            <person name="Marechal-Drouard L."/>
            <person name="Marshall W.F."/>
            <person name="Qu L.H."/>
            <person name="Nelson D.R."/>
            <person name="Sanderfoot A.A."/>
            <person name="Spalding M.H."/>
            <person name="Kapitonov V.V."/>
            <person name="Ren Q."/>
            <person name="Ferris P."/>
            <person name="Lindquist E."/>
            <person name="Shapiro H."/>
            <person name="Lucas S.M."/>
            <person name="Grimwood J."/>
            <person name="Schmutz J."/>
            <person name="Cardol P."/>
            <person name="Cerutti H."/>
            <person name="Chanfreau G."/>
            <person name="Chen C.L."/>
            <person name="Cognat V."/>
            <person name="Croft M.T."/>
            <person name="Dent R."/>
            <person name="Dutcher S."/>
            <person name="Fernandez E."/>
            <person name="Fukuzawa H."/>
            <person name="Gonzalez-Ballester D."/>
            <person name="Gonzalez-Halphen D."/>
            <person name="Hallmann A."/>
            <person name="Hanikenne M."/>
            <person name="Hippler M."/>
            <person name="Inwood W."/>
            <person name="Jabbari K."/>
            <person name="Kalanon M."/>
            <person name="Kuras R."/>
            <person name="Lefebvre P.A."/>
            <person name="Lemaire S.D."/>
            <person name="Lobanov A.V."/>
            <person name="Lohr M."/>
            <person name="Manuell A."/>
            <person name="Meier I."/>
            <person name="Mets L."/>
            <person name="Mittag M."/>
            <person name="Mittelmeier T."/>
            <person name="Moroney J.V."/>
            <person name="Moseley J."/>
            <person name="Napoli C."/>
            <person name="Nedelcu A.M."/>
            <person name="Niyogi K."/>
            <person name="Novoselov S.V."/>
            <person name="Paulsen I.T."/>
            <person name="Pazour G."/>
            <person name="Purton S."/>
            <person name="Ral J.P."/>
            <person name="Riano-Pachon D.M."/>
            <person name="Riekhof W."/>
            <person name="Rymarquis L."/>
            <person name="Schroda M."/>
            <person name="Stern D."/>
            <person name="Umen J."/>
            <person name="Willows R."/>
            <person name="Wilson N."/>
            <person name="Zimmer S.L."/>
            <person name="Allmer J."/>
            <person name="Balk J."/>
            <person name="Bisova K."/>
            <person name="Chen C.J."/>
            <person name="Elias M."/>
            <person name="Gendler K."/>
            <person name="Hauser C."/>
            <person name="Lamb M.R."/>
            <person name="Ledford H."/>
            <person name="Long J.C."/>
            <person name="Minagawa J."/>
            <person name="Page M.D."/>
            <person name="Pan J."/>
            <person name="Pootakham W."/>
            <person name="Roje S."/>
            <person name="Rose A."/>
            <person name="Stahlberg E."/>
            <person name="Terauchi A.M."/>
            <person name="Yang P."/>
            <person name="Ball S."/>
            <person name="Bowler C."/>
            <person name="Dieckmann C.L."/>
            <person name="Gladyshev V.N."/>
            <person name="Green P."/>
            <person name="Jorgensen R."/>
            <person name="Mayfield S."/>
            <person name="Mueller-Roeber B."/>
            <person name="Rajamani S."/>
            <person name="Sayre R.T."/>
            <person name="Brokstein P."/>
            <person name="Dubchak I."/>
            <person name="Goodstein D."/>
            <person name="Hornick L."/>
            <person name="Huang Y.W."/>
            <person name="Jhaveri J."/>
            <person name="Luo Y."/>
            <person name="Martinez D."/>
            <person name="Ngau W.C."/>
            <person name="Otillar B."/>
            <person name="Poliakov A."/>
            <person name="Porter A."/>
            <person name="Szajkowski L."/>
            <person name="Werner G."/>
            <person name="Zhou K."/>
            <person name="Grigoriev I.V."/>
            <person name="Rokhsar D.S."/>
            <person name="Grossman A.R."/>
        </authorList>
    </citation>
    <scope>NUCLEOTIDE SEQUENCE [LARGE SCALE GENOMIC DNA]</scope>
    <source>
        <strain evidence="9">CC-503</strain>
    </source>
</reference>